<protein>
    <submittedName>
        <fullName evidence="4">Response regulator receiver protein</fullName>
    </submittedName>
</protein>
<dbReference type="Gene3D" id="2.40.50.40">
    <property type="match status" value="1"/>
</dbReference>
<proteinExistence type="predicted"/>
<feature type="domain" description="HTH LytTR-type" evidence="3">
    <location>
        <begin position="156"/>
        <end position="263"/>
    </location>
</feature>
<dbReference type="AlphaFoldDB" id="A0A0J6WRN4"/>
<gene>
    <name evidence="4" type="ORF">AB840_09725</name>
</gene>
<evidence type="ECO:0000313" key="4">
    <source>
        <dbReference type="EMBL" id="KMO86125.1"/>
    </source>
</evidence>
<dbReference type="InterPro" id="IPR001789">
    <property type="entry name" value="Sig_transdc_resp-reg_receiver"/>
</dbReference>
<comment type="caution">
    <text evidence="4">The sequence shown here is derived from an EMBL/GenBank/DDBJ whole genome shotgun (WGS) entry which is preliminary data.</text>
</comment>
<dbReference type="InterPro" id="IPR007492">
    <property type="entry name" value="LytTR_DNA-bd_dom"/>
</dbReference>
<evidence type="ECO:0000313" key="5">
    <source>
        <dbReference type="Proteomes" id="UP000036503"/>
    </source>
</evidence>
<dbReference type="PANTHER" id="PTHR37299">
    <property type="entry name" value="TRANSCRIPTIONAL REGULATOR-RELATED"/>
    <property type="match status" value="1"/>
</dbReference>
<dbReference type="Pfam" id="PF04397">
    <property type="entry name" value="LytTR"/>
    <property type="match status" value="1"/>
</dbReference>
<dbReference type="InParanoid" id="A0A0J6WRN4"/>
<accession>A0A0J6WRN4</accession>
<reference evidence="4 5" key="1">
    <citation type="submission" date="2015-06" db="EMBL/GenBank/DDBJ databases">
        <title>Draft genome sequence of beer spoilage bacterium Megasphaera cerevisiae type strain 20462.</title>
        <authorList>
            <person name="Kutumbaka K."/>
            <person name="Pasmowitz J."/>
            <person name="Mategko J."/>
            <person name="Reyes D."/>
            <person name="Friedrich A."/>
            <person name="Han S."/>
            <person name="Martens-Habbena W."/>
            <person name="Neal-McKinney J."/>
            <person name="Janagama H.K."/>
            <person name="Nadala C."/>
            <person name="Samadpour M."/>
        </authorList>
    </citation>
    <scope>NUCLEOTIDE SEQUENCE [LARGE SCALE GENOMIC DNA]</scope>
    <source>
        <strain evidence="4 5">DSM 20462</strain>
    </source>
</reference>
<dbReference type="InterPro" id="IPR046947">
    <property type="entry name" value="LytR-like"/>
</dbReference>
<dbReference type="Proteomes" id="UP000036503">
    <property type="component" value="Unassembled WGS sequence"/>
</dbReference>
<evidence type="ECO:0000259" key="3">
    <source>
        <dbReference type="PROSITE" id="PS50930"/>
    </source>
</evidence>
<dbReference type="PROSITE" id="PS50930">
    <property type="entry name" value="HTH_LYTTR"/>
    <property type="match status" value="1"/>
</dbReference>
<comment type="caution">
    <text evidence="1">Lacks conserved residue(s) required for the propagation of feature annotation.</text>
</comment>
<dbReference type="OrthoDB" id="9809318at2"/>
<name>A0A0J6WRN4_9FIRM</name>
<dbReference type="SMART" id="SM00448">
    <property type="entry name" value="REC"/>
    <property type="match status" value="1"/>
</dbReference>
<dbReference type="Gene3D" id="3.40.50.2300">
    <property type="match status" value="1"/>
</dbReference>
<dbReference type="PANTHER" id="PTHR37299:SF1">
    <property type="entry name" value="STAGE 0 SPORULATION PROTEIN A HOMOLOG"/>
    <property type="match status" value="1"/>
</dbReference>
<organism evidence="4 5">
    <name type="scientific">Megasphaera cerevisiae DSM 20462</name>
    <dbReference type="NCBI Taxonomy" id="1122219"/>
    <lineage>
        <taxon>Bacteria</taxon>
        <taxon>Bacillati</taxon>
        <taxon>Bacillota</taxon>
        <taxon>Negativicutes</taxon>
        <taxon>Veillonellales</taxon>
        <taxon>Veillonellaceae</taxon>
        <taxon>Megasphaera</taxon>
    </lineage>
</organism>
<dbReference type="SUPFAM" id="SSF52172">
    <property type="entry name" value="CheY-like"/>
    <property type="match status" value="1"/>
</dbReference>
<dbReference type="STRING" id="39029.BSR42_11845"/>
<dbReference type="Pfam" id="PF00072">
    <property type="entry name" value="Response_reg"/>
    <property type="match status" value="1"/>
</dbReference>
<dbReference type="SMART" id="SM00850">
    <property type="entry name" value="LytTR"/>
    <property type="match status" value="1"/>
</dbReference>
<keyword evidence="5" id="KW-1185">Reference proteome</keyword>
<feature type="domain" description="Response regulatory" evidence="2">
    <location>
        <begin position="4"/>
        <end position="120"/>
    </location>
</feature>
<dbReference type="EMBL" id="LEKT01000032">
    <property type="protein sequence ID" value="KMO86125.1"/>
    <property type="molecule type" value="Genomic_DNA"/>
</dbReference>
<dbReference type="Gene3D" id="2.20.25.10">
    <property type="match status" value="1"/>
</dbReference>
<dbReference type="PATRIC" id="fig|1122219.3.peg.1765"/>
<dbReference type="GO" id="GO:0003677">
    <property type="term" value="F:DNA binding"/>
    <property type="evidence" value="ECO:0007669"/>
    <property type="project" value="InterPro"/>
</dbReference>
<sequence>MPMKAFIIDHEPLMAAQLKKILLRISSSVSEISICYEGEQALTQVMQFKPDIIFLTIEMPRFDGISIARRLYADMEKLPVIVLVTGSRELVIQAVQLNALDYLVKPIQEQDVRRVWDKFLKLHPQPVAASGGEPTESSVKNGAKGIARDKPYSKKFSVNEGDKIKIIDSAKIRLVYAEKRKVFVVTTDGGIHQSRLNLVHFEQRLPEIKFFRCHRNYIVNIDEVQEIEPWFNHQYLLILKGNPPQQVPIGRSYVSKIRDYIEL</sequence>
<dbReference type="GO" id="GO:0000156">
    <property type="term" value="F:phosphorelay response regulator activity"/>
    <property type="evidence" value="ECO:0007669"/>
    <property type="project" value="InterPro"/>
</dbReference>
<evidence type="ECO:0000256" key="1">
    <source>
        <dbReference type="PROSITE-ProRule" id="PRU00169"/>
    </source>
</evidence>
<dbReference type="FunCoup" id="A0A0J6WRN4">
    <property type="interactions" value="79"/>
</dbReference>
<dbReference type="InterPro" id="IPR011006">
    <property type="entry name" value="CheY-like_superfamily"/>
</dbReference>
<evidence type="ECO:0000259" key="2">
    <source>
        <dbReference type="PROSITE" id="PS50110"/>
    </source>
</evidence>
<dbReference type="PROSITE" id="PS50110">
    <property type="entry name" value="RESPONSE_REGULATORY"/>
    <property type="match status" value="1"/>
</dbReference>